<dbReference type="EMBL" id="JBHSEL010000049">
    <property type="protein sequence ID" value="MFC4624903.1"/>
    <property type="molecule type" value="Genomic_DNA"/>
</dbReference>
<comment type="caution">
    <text evidence="1">The sequence shown here is derived from an EMBL/GenBank/DDBJ whole genome shotgun (WGS) entry which is preliminary data.</text>
</comment>
<sequence>MCDDPDSDNKIDKATRDWSTGIYATAATKAALTGLITGSFPDPVGIILASGAVPYFLLCHESSGEGYAMAGIEMNGNELAGKSLIATVFPAPPATGVSFAAGEGIALLPSGKPSIDEETQRMISDICHELCTDYDLPADLVVTISVPGAAGIALVA</sequence>
<evidence type="ECO:0000313" key="2">
    <source>
        <dbReference type="Proteomes" id="UP001596042"/>
    </source>
</evidence>
<dbReference type="InterPro" id="IPR002748">
    <property type="entry name" value="CbiD"/>
</dbReference>
<dbReference type="GO" id="GO:0032259">
    <property type="term" value="P:methylation"/>
    <property type="evidence" value="ECO:0007669"/>
    <property type="project" value="UniProtKB-KW"/>
</dbReference>
<organism evidence="1 2">
    <name type="scientific">Daeguia caeni</name>
    <dbReference type="NCBI Taxonomy" id="439612"/>
    <lineage>
        <taxon>Bacteria</taxon>
        <taxon>Pseudomonadati</taxon>
        <taxon>Pseudomonadota</taxon>
        <taxon>Alphaproteobacteria</taxon>
        <taxon>Hyphomicrobiales</taxon>
        <taxon>Brucellaceae</taxon>
        <taxon>Daeguia</taxon>
    </lineage>
</organism>
<dbReference type="SUPFAM" id="SSF111342">
    <property type="entry name" value="CbiD-like"/>
    <property type="match status" value="1"/>
</dbReference>
<name>A0ABV9H672_9HYPH</name>
<accession>A0ABV9H672</accession>
<dbReference type="Pfam" id="PF01888">
    <property type="entry name" value="CbiD"/>
    <property type="match status" value="1"/>
</dbReference>
<dbReference type="EC" id="2.1.1.195" evidence="1"/>
<dbReference type="RefSeq" id="WP_374830283.1">
    <property type="nucleotide sequence ID" value="NZ_JBHEEZ010000004.1"/>
</dbReference>
<gene>
    <name evidence="1" type="ORF">ACFO1V_06655</name>
</gene>
<evidence type="ECO:0000313" key="1">
    <source>
        <dbReference type="EMBL" id="MFC4624903.1"/>
    </source>
</evidence>
<dbReference type="InterPro" id="IPR036074">
    <property type="entry name" value="CbiD_sf"/>
</dbReference>
<reference evidence="2" key="1">
    <citation type="journal article" date="2019" name="Int. J. Syst. Evol. Microbiol.">
        <title>The Global Catalogue of Microorganisms (GCM) 10K type strain sequencing project: providing services to taxonomists for standard genome sequencing and annotation.</title>
        <authorList>
            <consortium name="The Broad Institute Genomics Platform"/>
            <consortium name="The Broad Institute Genome Sequencing Center for Infectious Disease"/>
            <person name="Wu L."/>
            <person name="Ma J."/>
        </authorList>
    </citation>
    <scope>NUCLEOTIDE SEQUENCE [LARGE SCALE GENOMIC DNA]</scope>
    <source>
        <strain evidence="2">CGMCC 1.15731</strain>
    </source>
</reference>
<dbReference type="Gene3D" id="3.30.2110.10">
    <property type="entry name" value="CbiD-like"/>
    <property type="match status" value="1"/>
</dbReference>
<keyword evidence="1" id="KW-0808">Transferase</keyword>
<keyword evidence="1" id="KW-0489">Methyltransferase</keyword>
<dbReference type="Proteomes" id="UP001596042">
    <property type="component" value="Unassembled WGS sequence"/>
</dbReference>
<proteinExistence type="predicted"/>
<keyword evidence="2" id="KW-1185">Reference proteome</keyword>
<dbReference type="GO" id="GO:0008168">
    <property type="term" value="F:methyltransferase activity"/>
    <property type="evidence" value="ECO:0007669"/>
    <property type="project" value="UniProtKB-KW"/>
</dbReference>
<protein>
    <submittedName>
        <fullName evidence="1">Cobalt-precorrin-5B (C(1))-methyltransferase</fullName>
        <ecNumber evidence="1">2.1.1.195</ecNumber>
    </submittedName>
</protein>